<evidence type="ECO:0000313" key="2">
    <source>
        <dbReference type="Proteomes" id="UP000050863"/>
    </source>
</evidence>
<name>A0A0R3LHS9_9BRAD</name>
<dbReference type="AlphaFoldDB" id="A0A0R3LHS9"/>
<proteinExistence type="predicted"/>
<keyword evidence="2" id="KW-1185">Reference proteome</keyword>
<dbReference type="EMBL" id="LLXZ01000102">
    <property type="protein sequence ID" value="KRR07316.1"/>
    <property type="molecule type" value="Genomic_DNA"/>
</dbReference>
<dbReference type="Proteomes" id="UP000050863">
    <property type="component" value="Unassembled WGS sequence"/>
</dbReference>
<gene>
    <name evidence="1" type="ORF">CQ12_00555</name>
</gene>
<accession>A0A0R3LHS9</accession>
<sequence length="75" mass="8666">MRGRLLITLALDERTIDMMLDDELGHNFHDVGRHWHGFHMVGPCIGEPFSLGWIGRYGEDLMRPSLRCNWTQGCP</sequence>
<evidence type="ECO:0000313" key="1">
    <source>
        <dbReference type="EMBL" id="KRR07316.1"/>
    </source>
</evidence>
<reference evidence="1 2" key="1">
    <citation type="submission" date="2014-03" db="EMBL/GenBank/DDBJ databases">
        <title>Bradyrhizobium valentinum sp. nov., isolated from effective nodules of Lupinus mariae-josephae, a lupine endemic of basic-lime soils in Eastern Spain.</title>
        <authorList>
            <person name="Duran D."/>
            <person name="Rey L."/>
            <person name="Navarro A."/>
            <person name="Busquets A."/>
            <person name="Imperial J."/>
            <person name="Ruiz-Argueso T."/>
        </authorList>
    </citation>
    <scope>NUCLEOTIDE SEQUENCE [LARGE SCALE GENOMIC DNA]</scope>
    <source>
        <strain evidence="1 2">PAC68</strain>
    </source>
</reference>
<protein>
    <submittedName>
        <fullName evidence="1">Uncharacterized protein</fullName>
    </submittedName>
</protein>
<organism evidence="1 2">
    <name type="scientific">Bradyrhizobium jicamae</name>
    <dbReference type="NCBI Taxonomy" id="280332"/>
    <lineage>
        <taxon>Bacteria</taxon>
        <taxon>Pseudomonadati</taxon>
        <taxon>Pseudomonadota</taxon>
        <taxon>Alphaproteobacteria</taxon>
        <taxon>Hyphomicrobiales</taxon>
        <taxon>Nitrobacteraceae</taxon>
        <taxon>Bradyrhizobium</taxon>
    </lineage>
</organism>
<comment type="caution">
    <text evidence="1">The sequence shown here is derived from an EMBL/GenBank/DDBJ whole genome shotgun (WGS) entry which is preliminary data.</text>
</comment>